<proteinExistence type="predicted"/>
<protein>
    <recommendedName>
        <fullName evidence="4">Lipoprotein</fullName>
    </recommendedName>
</protein>
<reference evidence="2" key="1">
    <citation type="submission" date="2020-08" db="EMBL/GenBank/DDBJ databases">
        <title>Genome public.</title>
        <authorList>
            <person name="Liu C."/>
            <person name="Sun Q."/>
        </authorList>
    </citation>
    <scope>NUCLEOTIDE SEQUENCE</scope>
    <source>
        <strain evidence="2">H8</strain>
    </source>
</reference>
<evidence type="ECO:0000313" key="2">
    <source>
        <dbReference type="EMBL" id="MBC8539963.1"/>
    </source>
</evidence>
<dbReference type="RefSeq" id="WP_249311126.1">
    <property type="nucleotide sequence ID" value="NZ_JACRSU010000001.1"/>
</dbReference>
<evidence type="ECO:0000313" key="3">
    <source>
        <dbReference type="Proteomes" id="UP000611762"/>
    </source>
</evidence>
<organism evidence="2 3">
    <name type="scientific">Congzhengia minquanensis</name>
    <dbReference type="NCBI Taxonomy" id="2763657"/>
    <lineage>
        <taxon>Bacteria</taxon>
        <taxon>Bacillati</taxon>
        <taxon>Bacillota</taxon>
        <taxon>Clostridia</taxon>
        <taxon>Eubacteriales</taxon>
        <taxon>Oscillospiraceae</taxon>
        <taxon>Congzhengia</taxon>
    </lineage>
</organism>
<feature type="signal peptide" evidence="1">
    <location>
        <begin position="1"/>
        <end position="19"/>
    </location>
</feature>
<dbReference type="Proteomes" id="UP000611762">
    <property type="component" value="Unassembled WGS sequence"/>
</dbReference>
<dbReference type="AlphaFoldDB" id="A0A926DJB7"/>
<comment type="caution">
    <text evidence="2">The sequence shown here is derived from an EMBL/GenBank/DDBJ whole genome shotgun (WGS) entry which is preliminary data.</text>
</comment>
<accession>A0A926DJB7</accession>
<dbReference type="EMBL" id="JACRSU010000001">
    <property type="protein sequence ID" value="MBC8539963.1"/>
    <property type="molecule type" value="Genomic_DNA"/>
</dbReference>
<name>A0A926DJB7_9FIRM</name>
<evidence type="ECO:0000256" key="1">
    <source>
        <dbReference type="SAM" id="SignalP"/>
    </source>
</evidence>
<dbReference type="PROSITE" id="PS51257">
    <property type="entry name" value="PROKAR_LIPOPROTEIN"/>
    <property type="match status" value="1"/>
</dbReference>
<sequence length="184" mass="20309">MKKKLCLFLACLVSVCLLSGCGGLVFLKGADGPTAAKSTEEPKNGRRFARDYLNQTKSEIEAALGEKDQETYYGGATVFKLKNADMWFWFGGDEQQFEDVPQDAKCVFVLATLRDAADFDDSVVTKDVLSAKLGFNFSEPELDEHDGVYEYTAHKDGVQCTVSCAEDGTALAHDDYVIYKLINE</sequence>
<keyword evidence="1" id="KW-0732">Signal</keyword>
<feature type="chain" id="PRO_5039708347" description="Lipoprotein" evidence="1">
    <location>
        <begin position="20"/>
        <end position="184"/>
    </location>
</feature>
<evidence type="ECO:0008006" key="4">
    <source>
        <dbReference type="Google" id="ProtNLM"/>
    </source>
</evidence>
<keyword evidence="3" id="KW-1185">Reference proteome</keyword>
<gene>
    <name evidence="2" type="ORF">H8698_03095</name>
</gene>